<evidence type="ECO:0000313" key="2">
    <source>
        <dbReference type="Proteomes" id="UP000240246"/>
    </source>
</evidence>
<organism evidence="1 2">
    <name type="scientific">Mycobacterium phage Cuke</name>
    <dbReference type="NCBI Taxonomy" id="2079417"/>
    <lineage>
        <taxon>Viruses</taxon>
        <taxon>Duplodnaviria</taxon>
        <taxon>Heunggongvirae</taxon>
        <taxon>Uroviricota</taxon>
        <taxon>Caudoviricetes</taxon>
        <taxon>Cukevirus</taxon>
        <taxon>Cukevirus cuke</taxon>
    </lineage>
</organism>
<keyword evidence="2" id="KW-1185">Reference proteome</keyword>
<dbReference type="Proteomes" id="UP000240246">
    <property type="component" value="Segment"/>
</dbReference>
<accession>A0A2L1IWU9</accession>
<sequence length="93" mass="10349">MVRVNGFRSGSIPGHPRGWTEFGWATTEKDGRAMDKIVDLSTSEATALLRELELAKAQYGLHKLAVCIDGPHVKFKVNEHTWSPPMGTLRESE</sequence>
<dbReference type="EMBL" id="MG757156">
    <property type="protein sequence ID" value="AVD99661.1"/>
    <property type="molecule type" value="Genomic_DNA"/>
</dbReference>
<reference evidence="2" key="1">
    <citation type="submission" date="2018-01" db="EMBL/GenBank/DDBJ databases">
        <authorList>
            <person name="Gaut B.S."/>
            <person name="Morton B.R."/>
            <person name="Clegg M.T."/>
            <person name="Duvall M.R."/>
        </authorList>
    </citation>
    <scope>NUCLEOTIDE SEQUENCE [LARGE SCALE GENOMIC DNA]</scope>
</reference>
<proteinExistence type="predicted"/>
<protein>
    <submittedName>
        <fullName evidence="1">Uncharacterized protein</fullName>
    </submittedName>
</protein>
<name>A0A2L1IWU9_9CAUD</name>
<evidence type="ECO:0000313" key="1">
    <source>
        <dbReference type="EMBL" id="AVD99661.1"/>
    </source>
</evidence>
<gene>
    <name evidence="1" type="ORF">SEA_CUKE_43</name>
</gene>